<sequence length="87" mass="10473">MVAHAISTHVIQCFRLPVSFYEELRRIISQFWWVNWFICRPKEEGGLGFHDNFECFNKALVAKQLWHLLHTPYSFLARVLKAKYYLL</sequence>
<gene>
    <name evidence="1" type="ORF">MANES_17G021200</name>
</gene>
<dbReference type="EMBL" id="CM004403">
    <property type="protein sequence ID" value="OAY24506.1"/>
    <property type="molecule type" value="Genomic_DNA"/>
</dbReference>
<dbReference type="STRING" id="3983.A0A2C9U469"/>
<evidence type="ECO:0008006" key="2">
    <source>
        <dbReference type="Google" id="ProtNLM"/>
    </source>
</evidence>
<dbReference type="AlphaFoldDB" id="A0A2C9U469"/>
<protein>
    <recommendedName>
        <fullName evidence="2">Reverse transcriptase zinc-binding domain-containing protein</fullName>
    </recommendedName>
</protein>
<accession>A0A2C9U469</accession>
<evidence type="ECO:0000313" key="1">
    <source>
        <dbReference type="EMBL" id="OAY24506.1"/>
    </source>
</evidence>
<name>A0A2C9U469_MANES</name>
<reference evidence="1" key="1">
    <citation type="submission" date="2016-02" db="EMBL/GenBank/DDBJ databases">
        <title>WGS assembly of Manihot esculenta.</title>
        <authorList>
            <person name="Bredeson J.V."/>
            <person name="Prochnik S.E."/>
            <person name="Lyons J.B."/>
            <person name="Schmutz J."/>
            <person name="Grimwood J."/>
            <person name="Vrebalov J."/>
            <person name="Bart R.S."/>
            <person name="Amuge T."/>
            <person name="Ferguson M.E."/>
            <person name="Green R."/>
            <person name="Putnam N."/>
            <person name="Stites J."/>
            <person name="Rounsley S."/>
            <person name="Rokhsar D.S."/>
        </authorList>
    </citation>
    <scope>NUCLEOTIDE SEQUENCE [LARGE SCALE GENOMIC DNA]</scope>
    <source>
        <tissue evidence="1">Leaf</tissue>
    </source>
</reference>
<proteinExistence type="predicted"/>
<organism evidence="1">
    <name type="scientific">Manihot esculenta</name>
    <name type="common">Cassava</name>
    <name type="synonym">Jatropha manihot</name>
    <dbReference type="NCBI Taxonomy" id="3983"/>
    <lineage>
        <taxon>Eukaryota</taxon>
        <taxon>Viridiplantae</taxon>
        <taxon>Streptophyta</taxon>
        <taxon>Embryophyta</taxon>
        <taxon>Tracheophyta</taxon>
        <taxon>Spermatophyta</taxon>
        <taxon>Magnoliopsida</taxon>
        <taxon>eudicotyledons</taxon>
        <taxon>Gunneridae</taxon>
        <taxon>Pentapetalae</taxon>
        <taxon>rosids</taxon>
        <taxon>fabids</taxon>
        <taxon>Malpighiales</taxon>
        <taxon>Euphorbiaceae</taxon>
        <taxon>Crotonoideae</taxon>
        <taxon>Manihoteae</taxon>
        <taxon>Manihot</taxon>
    </lineage>
</organism>